<sequence length="184" mass="19918">MLTPPPPQKTGAELRQQLLDFTADALTATALPDGWRYGPLPDAEPWDPDTSEFTDLGCSTTDNNDKRQQFGLIIDHDPVGGAADFANIIADHWNSLGYPIEVVTPTMTNPGGNHYTGIATTLPNGAWLMVRASDYIFTLDLNTECSTDPTLNQFAGPHGYRDFDPLNPLGTPTPIPSPPDGRDP</sequence>
<evidence type="ECO:0000313" key="3">
    <source>
        <dbReference type="Proteomes" id="UP000016743"/>
    </source>
</evidence>
<dbReference type="EMBL" id="CP006734">
    <property type="protein sequence ID" value="AGW40686.1"/>
    <property type="molecule type" value="Genomic_DNA"/>
</dbReference>
<evidence type="ECO:0000313" key="2">
    <source>
        <dbReference type="EMBL" id="AGW40686.1"/>
    </source>
</evidence>
<reference evidence="2 3" key="1">
    <citation type="journal article" date="2013" name="Genome Announc.">
        <title>Complete Genome Sequence of Leifsonia xyli subsp. cynodontis Strain DSM46306, a Gram-Positive Bacterial Pathogen of Grasses.</title>
        <authorList>
            <person name="Monteiro-Vitorello C.B."/>
            <person name="Zerillo M.M."/>
            <person name="Van Sluys M.A."/>
            <person name="Camargo L.E."/>
            <person name="Kitajima J.P."/>
        </authorList>
    </citation>
    <scope>NUCLEOTIDE SEQUENCE [LARGE SCALE GENOMIC DNA]</scope>
    <source>
        <strain evidence="2 3">DSM 46306</strain>
    </source>
</reference>
<feature type="region of interest" description="Disordered" evidence="1">
    <location>
        <begin position="159"/>
        <end position="184"/>
    </location>
</feature>
<dbReference type="Proteomes" id="UP000016743">
    <property type="component" value="Chromosome"/>
</dbReference>
<keyword evidence="3" id="KW-1185">Reference proteome</keyword>
<organism evidence="2 3">
    <name type="scientific">Leifsonia xyli subsp. cynodontis DSM 46306</name>
    <dbReference type="NCBI Taxonomy" id="1389489"/>
    <lineage>
        <taxon>Bacteria</taxon>
        <taxon>Bacillati</taxon>
        <taxon>Actinomycetota</taxon>
        <taxon>Actinomycetes</taxon>
        <taxon>Micrococcales</taxon>
        <taxon>Microbacteriaceae</taxon>
        <taxon>Leifsonia</taxon>
    </lineage>
</organism>
<dbReference type="HOGENOM" id="CLU_1466479_0_0_11"/>
<name>U3P4J2_LEIXC</name>
<gene>
    <name evidence="2" type="ORF">O159_04900</name>
</gene>
<evidence type="ECO:0000256" key="1">
    <source>
        <dbReference type="SAM" id="MobiDB-lite"/>
    </source>
</evidence>
<dbReference type="AlphaFoldDB" id="U3P4J2"/>
<proteinExistence type="predicted"/>
<dbReference type="RefSeq" id="WP_021754127.1">
    <property type="nucleotide sequence ID" value="NC_022438.1"/>
</dbReference>
<dbReference type="PATRIC" id="fig|1389489.3.peg.472"/>
<dbReference type="KEGG" id="lxy:O159_04900"/>
<accession>U3P4J2</accession>
<protein>
    <submittedName>
        <fullName evidence="2">Uncharacterized protein</fullName>
    </submittedName>
</protein>
<dbReference type="OrthoDB" id="4978032at2"/>
<feature type="compositionally biased region" description="Pro residues" evidence="1">
    <location>
        <begin position="171"/>
        <end position="184"/>
    </location>
</feature>